<keyword evidence="3" id="KW-1185">Reference proteome</keyword>
<reference evidence="2" key="2">
    <citation type="submission" date="2021-09" db="EMBL/GenBank/DDBJ databases">
        <authorList>
            <person name="Jia N."/>
            <person name="Wang J."/>
            <person name="Shi W."/>
            <person name="Du L."/>
            <person name="Sun Y."/>
            <person name="Zhan W."/>
            <person name="Jiang J."/>
            <person name="Wang Q."/>
            <person name="Zhang B."/>
            <person name="Ji P."/>
            <person name="Sakyi L.B."/>
            <person name="Cui X."/>
            <person name="Yuan T."/>
            <person name="Jiang B."/>
            <person name="Yang W."/>
            <person name="Lam T.T.-Y."/>
            <person name="Chang Q."/>
            <person name="Ding S."/>
            <person name="Wang X."/>
            <person name="Zhu J."/>
            <person name="Ruan X."/>
            <person name="Zhao L."/>
            <person name="Wei J."/>
            <person name="Que T."/>
            <person name="Du C."/>
            <person name="Cheng J."/>
            <person name="Dai P."/>
            <person name="Han X."/>
            <person name="Huang E."/>
            <person name="Gao Y."/>
            <person name="Liu J."/>
            <person name="Shao H."/>
            <person name="Ye R."/>
            <person name="Li L."/>
            <person name="Wei W."/>
            <person name="Wang X."/>
            <person name="Wang C."/>
            <person name="Huo Q."/>
            <person name="Li W."/>
            <person name="Guo W."/>
            <person name="Chen H."/>
            <person name="Chen S."/>
            <person name="Zhou L."/>
            <person name="Zhou L."/>
            <person name="Ni X."/>
            <person name="Tian J."/>
            <person name="Zhou Y."/>
            <person name="Sheng Y."/>
            <person name="Liu T."/>
            <person name="Pan Y."/>
            <person name="Xia L."/>
            <person name="Li J."/>
            <person name="Zhao F."/>
            <person name="Cao W."/>
        </authorList>
    </citation>
    <scope>NUCLEOTIDE SEQUENCE</scope>
    <source>
        <strain evidence="2">Rmic-2018</strain>
        <tissue evidence="2">Larvae</tissue>
    </source>
</reference>
<evidence type="ECO:0000313" key="2">
    <source>
        <dbReference type="EMBL" id="KAH8028120.1"/>
    </source>
</evidence>
<feature type="region of interest" description="Disordered" evidence="1">
    <location>
        <begin position="1"/>
        <end position="24"/>
    </location>
</feature>
<dbReference type="AlphaFoldDB" id="A0A9J6E262"/>
<dbReference type="VEuPathDB" id="VectorBase:LOC119168520"/>
<proteinExistence type="predicted"/>
<accession>A0A9J6E262</accession>
<reference evidence="2" key="1">
    <citation type="journal article" date="2020" name="Cell">
        <title>Large-Scale Comparative Analyses of Tick Genomes Elucidate Their Genetic Diversity and Vector Capacities.</title>
        <authorList>
            <consortium name="Tick Genome and Microbiome Consortium (TIGMIC)"/>
            <person name="Jia N."/>
            <person name="Wang J."/>
            <person name="Shi W."/>
            <person name="Du L."/>
            <person name="Sun Y."/>
            <person name="Zhan W."/>
            <person name="Jiang J.F."/>
            <person name="Wang Q."/>
            <person name="Zhang B."/>
            <person name="Ji P."/>
            <person name="Bell-Sakyi L."/>
            <person name="Cui X.M."/>
            <person name="Yuan T.T."/>
            <person name="Jiang B.G."/>
            <person name="Yang W.F."/>
            <person name="Lam T.T."/>
            <person name="Chang Q.C."/>
            <person name="Ding S.J."/>
            <person name="Wang X.J."/>
            <person name="Zhu J.G."/>
            <person name="Ruan X.D."/>
            <person name="Zhao L."/>
            <person name="Wei J.T."/>
            <person name="Ye R.Z."/>
            <person name="Que T.C."/>
            <person name="Du C.H."/>
            <person name="Zhou Y.H."/>
            <person name="Cheng J.X."/>
            <person name="Dai P.F."/>
            <person name="Guo W.B."/>
            <person name="Han X.H."/>
            <person name="Huang E.J."/>
            <person name="Li L.F."/>
            <person name="Wei W."/>
            <person name="Gao Y.C."/>
            <person name="Liu J.Z."/>
            <person name="Shao H.Z."/>
            <person name="Wang X."/>
            <person name="Wang C.C."/>
            <person name="Yang T.C."/>
            <person name="Huo Q.B."/>
            <person name="Li W."/>
            <person name="Chen H.Y."/>
            <person name="Chen S.E."/>
            <person name="Zhou L.G."/>
            <person name="Ni X.B."/>
            <person name="Tian J.H."/>
            <person name="Sheng Y."/>
            <person name="Liu T."/>
            <person name="Pan Y.S."/>
            <person name="Xia L.Y."/>
            <person name="Li J."/>
            <person name="Zhao F."/>
            <person name="Cao W.C."/>
        </authorList>
    </citation>
    <scope>NUCLEOTIDE SEQUENCE</scope>
    <source>
        <strain evidence="2">Rmic-2018</strain>
    </source>
</reference>
<dbReference type="Proteomes" id="UP000821866">
    <property type="component" value="Chromosome 4"/>
</dbReference>
<dbReference type="EMBL" id="JABSTU010000006">
    <property type="protein sequence ID" value="KAH8028120.1"/>
    <property type="molecule type" value="Genomic_DNA"/>
</dbReference>
<protein>
    <submittedName>
        <fullName evidence="2">Uncharacterized protein</fullName>
    </submittedName>
</protein>
<organism evidence="2 3">
    <name type="scientific">Rhipicephalus microplus</name>
    <name type="common">Cattle tick</name>
    <name type="synonym">Boophilus microplus</name>
    <dbReference type="NCBI Taxonomy" id="6941"/>
    <lineage>
        <taxon>Eukaryota</taxon>
        <taxon>Metazoa</taxon>
        <taxon>Ecdysozoa</taxon>
        <taxon>Arthropoda</taxon>
        <taxon>Chelicerata</taxon>
        <taxon>Arachnida</taxon>
        <taxon>Acari</taxon>
        <taxon>Parasitiformes</taxon>
        <taxon>Ixodida</taxon>
        <taxon>Ixodoidea</taxon>
        <taxon>Ixodidae</taxon>
        <taxon>Rhipicephalinae</taxon>
        <taxon>Rhipicephalus</taxon>
        <taxon>Boophilus</taxon>
    </lineage>
</organism>
<comment type="caution">
    <text evidence="2">The sequence shown here is derived from an EMBL/GenBank/DDBJ whole genome shotgun (WGS) entry which is preliminary data.</text>
</comment>
<gene>
    <name evidence="2" type="ORF">HPB51_013167</name>
</gene>
<evidence type="ECO:0000256" key="1">
    <source>
        <dbReference type="SAM" id="MobiDB-lite"/>
    </source>
</evidence>
<sequence>MVAEDSSVQADSKEHYQPEDVDDSRTARSHYNNFLHHEDFYPTELVEHLKELTTTAHINHYGVLNVYGAPAYVTNVSTTMEFTETLKEFRTLLGDDREKHKVVVGVGYYFYNDSDSWDNLARTVDSIVAELFYIELLLCLRRDTGGGAGYMSRTPSNSPGSSPQRLPLVETPVHRASRRLLGLSPEFGPWTENMTAPGSSCPTMTSPSTTQEAAYRFAKAGFGKPSVLIAFALQMGVVYYTLHQEYDLPISALYQGCNGFGACQADTTELTFERTIIGLIPPEVVQMFGGRRLFQSHDTLDLMEMKVKYSRGATSFSGACHAEAATLVETLNQGVCSSEGGRVI</sequence>
<evidence type="ECO:0000313" key="3">
    <source>
        <dbReference type="Proteomes" id="UP000821866"/>
    </source>
</evidence>
<feature type="compositionally biased region" description="Basic and acidic residues" evidence="1">
    <location>
        <begin position="11"/>
        <end position="24"/>
    </location>
</feature>
<feature type="compositionally biased region" description="Polar residues" evidence="1">
    <location>
        <begin position="1"/>
        <end position="10"/>
    </location>
</feature>
<name>A0A9J6E262_RHIMP</name>